<dbReference type="InterPro" id="IPR037050">
    <property type="entry name" value="DUF1254_sf"/>
</dbReference>
<evidence type="ECO:0000313" key="4">
    <source>
        <dbReference type="EMBL" id="PHQ34631.1"/>
    </source>
</evidence>
<keyword evidence="1" id="KW-0732">Signal</keyword>
<feature type="signal peptide" evidence="1">
    <location>
        <begin position="1"/>
        <end position="24"/>
    </location>
</feature>
<dbReference type="GeneID" id="90609318"/>
<dbReference type="SUPFAM" id="SSF160935">
    <property type="entry name" value="VPA0735-like"/>
    <property type="match status" value="1"/>
</dbReference>
<reference evidence="4 5" key="1">
    <citation type="submission" date="2017-06" db="EMBL/GenBank/DDBJ databases">
        <title>Description of Rhodopirellula bahusiensis sp. nov.</title>
        <authorList>
            <person name="Kizina J."/>
            <person name="Harder J."/>
        </authorList>
    </citation>
    <scope>NUCLEOTIDE SEQUENCE [LARGE SCALE GENOMIC DNA]</scope>
    <source>
        <strain evidence="4 5">SWK21</strain>
    </source>
</reference>
<proteinExistence type="predicted"/>
<dbReference type="Gene3D" id="2.60.40.1610">
    <property type="entry name" value="Domain of unknown function DUF1254"/>
    <property type="match status" value="1"/>
</dbReference>
<dbReference type="Proteomes" id="UP000225740">
    <property type="component" value="Unassembled WGS sequence"/>
</dbReference>
<evidence type="ECO:0000259" key="3">
    <source>
        <dbReference type="Pfam" id="PF06863"/>
    </source>
</evidence>
<dbReference type="Pfam" id="PF06863">
    <property type="entry name" value="DUF1254"/>
    <property type="match status" value="1"/>
</dbReference>
<dbReference type="PANTHER" id="PTHR36509">
    <property type="entry name" value="BLL3101 PROTEIN"/>
    <property type="match status" value="1"/>
</dbReference>
<dbReference type="Pfam" id="PF06742">
    <property type="entry name" value="DUF1214"/>
    <property type="match status" value="1"/>
</dbReference>
<evidence type="ECO:0000259" key="2">
    <source>
        <dbReference type="Pfam" id="PF06742"/>
    </source>
</evidence>
<keyword evidence="5" id="KW-1185">Reference proteome</keyword>
<evidence type="ECO:0008006" key="6">
    <source>
        <dbReference type="Google" id="ProtNLM"/>
    </source>
</evidence>
<comment type="caution">
    <text evidence="4">The sequence shown here is derived from an EMBL/GenBank/DDBJ whole genome shotgun (WGS) entry which is preliminary data.</text>
</comment>
<gene>
    <name evidence="4" type="ORF">CEE69_14580</name>
</gene>
<protein>
    <recommendedName>
        <fullName evidence="6">DUF1254 domain-containing protein</fullName>
    </recommendedName>
</protein>
<organism evidence="4 5">
    <name type="scientific">Rhodopirellula bahusiensis</name>
    <dbReference type="NCBI Taxonomy" id="2014065"/>
    <lineage>
        <taxon>Bacteria</taxon>
        <taxon>Pseudomonadati</taxon>
        <taxon>Planctomycetota</taxon>
        <taxon>Planctomycetia</taxon>
        <taxon>Pirellulales</taxon>
        <taxon>Pirellulaceae</taxon>
        <taxon>Rhodopirellula</taxon>
    </lineage>
</organism>
<dbReference type="RefSeq" id="WP_099261381.1">
    <property type="nucleotide sequence ID" value="NZ_NIZW01000010.1"/>
</dbReference>
<sequence length="500" mass="56288">MRSNLHQTITVAMLLCVGVLNANAQDKPVPLADAGLRGDEKIETPIGEIQLHDSYFDEEASQRLFDELDYQRACQAYLWSTPLVSIATWRDRQAEAFGVEGATDFVVLKSLKEKRGIVTGNLTTPYIFNFTNLKGGPVRIEYPAGQTAGGVLDFWMRSVFDLGLTGPDEGQGASYIVVGPEENPASYEQEGVHVFQSPTNNVLVGIRVLDPDPKYYETYKSQYKMGPVDEAPEPCRFIEDKNVEWSATAPRGLDYWEVLSDILNEEPVRTIDKPWMAMLEPLGIAKGQAFEPDQRLQKILLDGAAMGELMTRNIQVNPRYTDPYWEGTSWYKSFDFHVEEETETIQEIDQRATWFYEAVGASKGMVNPTPGKGQVYMTTKRDASGDMLRADKTYKLHVPADVPVGQFWSVTLYSEETRRPYDNGGTEIRDISLGSRTEGLHKNSDGSVDLYIGAEAPEGMESNFLKTIGDDGWFVYFRLYAPLQPFFDKSFKLPDFEVVQ</sequence>
<dbReference type="Gene3D" id="1.10.3360.10">
    <property type="entry name" value="VPA0735-like domain"/>
    <property type="match status" value="1"/>
</dbReference>
<feature type="domain" description="DUF1214" evidence="2">
    <location>
        <begin position="374"/>
        <end position="483"/>
    </location>
</feature>
<dbReference type="Gene3D" id="2.60.120.600">
    <property type="entry name" value="Domain of unknown function DUF1214, C-terminal domain"/>
    <property type="match status" value="1"/>
</dbReference>
<name>A0A2G1W6J5_9BACT</name>
<dbReference type="AlphaFoldDB" id="A0A2G1W6J5"/>
<evidence type="ECO:0000256" key="1">
    <source>
        <dbReference type="SAM" id="SignalP"/>
    </source>
</evidence>
<dbReference type="InterPro" id="IPR010679">
    <property type="entry name" value="DUF1254"/>
</dbReference>
<feature type="domain" description="DUF1254" evidence="3">
    <location>
        <begin position="112"/>
        <end position="224"/>
    </location>
</feature>
<dbReference type="PANTHER" id="PTHR36509:SF3">
    <property type="entry name" value="SIGNAL PEPTIDE PROTEIN"/>
    <property type="match status" value="1"/>
</dbReference>
<accession>A0A2G1W6J5</accession>
<dbReference type="InterPro" id="IPR010621">
    <property type="entry name" value="DUF1214"/>
</dbReference>
<evidence type="ECO:0000313" key="5">
    <source>
        <dbReference type="Proteomes" id="UP000225740"/>
    </source>
</evidence>
<dbReference type="InterPro" id="IPR037049">
    <property type="entry name" value="DUF1214_C_sf"/>
</dbReference>
<feature type="chain" id="PRO_5013679567" description="DUF1254 domain-containing protein" evidence="1">
    <location>
        <begin position="25"/>
        <end position="500"/>
    </location>
</feature>
<dbReference type="EMBL" id="NIZW01000010">
    <property type="protein sequence ID" value="PHQ34631.1"/>
    <property type="molecule type" value="Genomic_DNA"/>
</dbReference>
<dbReference type="OrthoDB" id="272779at2"/>